<dbReference type="GO" id="GO:0004386">
    <property type="term" value="F:helicase activity"/>
    <property type="evidence" value="ECO:0007669"/>
    <property type="project" value="UniProtKB-KW"/>
</dbReference>
<keyword evidence="4" id="KW-0067">ATP-binding</keyword>
<sequence>MQFHCSMGLGKTVQSIGLILLNPPAGRNGIKAYPYKMPRKSETVPPRCTIIVSPVSVMSNWQMEIDKFVHNKKKDILKVEMYHGPKRVETLRKVQEGKVDILICSYQTLGWDLKKHRKIQGEKVKPEEIAEALLNDNDPVIFDQTFHRIILDEAHMIRNSSTNFSKAVKYLNATHKLCLTGTPFVNHPRDIHAFLDFLDVTPYNHIETFNHHVVEQIEKRKEVGLARLRVLMGAIAIRRTKKEVDQDIKLPEKNIQVRKIAFPEFCGHKQINETFYRICRAAFIANTSSDDGQFSGDYARLFGMVMRIRQSCCDASLIPTEVQEEVASVWEAYRNVDIDDLNTEDGMRLSEKLVGALHVAKERIEAAKKDGMNVVDNQSKSSFGRSPKVQAVLDAITEMKRSEKGVIYSQFTQFLDIIQCELEAEGHSFMRIDGSMNAIERYEAMKAFESDGPRTVRGPRFMLCSIRACNTGITLTRANHIFLMDTWWNVAEENQAMDRVHRIGQRRKVRVIRFIMKDSIEERFIEVQDAKEALAKGSMERLKKEDRRKASITALKDLFEMKARAHVWEGAFVDDDDLGDFIVPDEHLE</sequence>
<dbReference type="CDD" id="cd18008">
    <property type="entry name" value="DEXDc_SHPRH-like"/>
    <property type="match status" value="1"/>
</dbReference>
<dbReference type="InterPro" id="IPR038718">
    <property type="entry name" value="SNF2-like_sf"/>
</dbReference>
<organism evidence="7">
    <name type="scientific">Pseudo-nitzschia delicatissima</name>
    <dbReference type="NCBI Taxonomy" id="44447"/>
    <lineage>
        <taxon>Eukaryota</taxon>
        <taxon>Sar</taxon>
        <taxon>Stramenopiles</taxon>
        <taxon>Ochrophyta</taxon>
        <taxon>Bacillariophyta</taxon>
        <taxon>Bacillariophyceae</taxon>
        <taxon>Bacillariophycidae</taxon>
        <taxon>Bacillariales</taxon>
        <taxon>Bacillariaceae</taxon>
        <taxon>Pseudo-nitzschia</taxon>
    </lineage>
</organism>
<dbReference type="GO" id="GO:0006281">
    <property type="term" value="P:DNA repair"/>
    <property type="evidence" value="ECO:0007669"/>
    <property type="project" value="TreeGrafter"/>
</dbReference>
<dbReference type="GO" id="GO:0016787">
    <property type="term" value="F:hydrolase activity"/>
    <property type="evidence" value="ECO:0007669"/>
    <property type="project" value="UniProtKB-KW"/>
</dbReference>
<dbReference type="Pfam" id="PF00176">
    <property type="entry name" value="SNF2-rel_dom"/>
    <property type="match status" value="1"/>
</dbReference>
<dbReference type="InterPro" id="IPR001650">
    <property type="entry name" value="Helicase_C-like"/>
</dbReference>
<keyword evidence="1" id="KW-0547">Nucleotide-binding</keyword>
<dbReference type="PROSITE" id="PS51194">
    <property type="entry name" value="HELICASE_CTER"/>
    <property type="match status" value="1"/>
</dbReference>
<evidence type="ECO:0008006" key="8">
    <source>
        <dbReference type="Google" id="ProtNLM"/>
    </source>
</evidence>
<feature type="domain" description="Helicase ATP-binding" evidence="5">
    <location>
        <begin position="1"/>
        <end position="201"/>
    </location>
</feature>
<dbReference type="Gene3D" id="3.40.50.10810">
    <property type="entry name" value="Tandem AAA-ATPase domain"/>
    <property type="match status" value="1"/>
</dbReference>
<dbReference type="Pfam" id="PF00271">
    <property type="entry name" value="Helicase_C"/>
    <property type="match status" value="1"/>
</dbReference>
<dbReference type="EMBL" id="HBFG01001462">
    <property type="protein sequence ID" value="CAD8729616.1"/>
    <property type="molecule type" value="Transcribed_RNA"/>
</dbReference>
<dbReference type="AlphaFoldDB" id="A0A7S0TA82"/>
<evidence type="ECO:0000259" key="5">
    <source>
        <dbReference type="PROSITE" id="PS51192"/>
    </source>
</evidence>
<dbReference type="SMART" id="SM00490">
    <property type="entry name" value="HELICc"/>
    <property type="match status" value="1"/>
</dbReference>
<dbReference type="PROSITE" id="PS51192">
    <property type="entry name" value="HELICASE_ATP_BIND_1"/>
    <property type="match status" value="1"/>
</dbReference>
<keyword evidence="2" id="KW-0378">Hydrolase</keyword>
<evidence type="ECO:0000256" key="4">
    <source>
        <dbReference type="ARBA" id="ARBA00022840"/>
    </source>
</evidence>
<dbReference type="InterPro" id="IPR050628">
    <property type="entry name" value="SNF2_RAD54_helicase_TF"/>
</dbReference>
<reference evidence="7" key="1">
    <citation type="submission" date="2021-01" db="EMBL/GenBank/DDBJ databases">
        <authorList>
            <person name="Corre E."/>
            <person name="Pelletier E."/>
            <person name="Niang G."/>
            <person name="Scheremetjew M."/>
            <person name="Finn R."/>
            <person name="Kale V."/>
            <person name="Holt S."/>
            <person name="Cochrane G."/>
            <person name="Meng A."/>
            <person name="Brown T."/>
            <person name="Cohen L."/>
        </authorList>
    </citation>
    <scope>NUCLEOTIDE SEQUENCE</scope>
    <source>
        <strain evidence="7">B596</strain>
    </source>
</reference>
<accession>A0A7S0TA82</accession>
<keyword evidence="3" id="KW-0347">Helicase</keyword>
<dbReference type="GO" id="GO:0005634">
    <property type="term" value="C:nucleus"/>
    <property type="evidence" value="ECO:0007669"/>
    <property type="project" value="TreeGrafter"/>
</dbReference>
<dbReference type="GO" id="GO:0005524">
    <property type="term" value="F:ATP binding"/>
    <property type="evidence" value="ECO:0007669"/>
    <property type="project" value="UniProtKB-KW"/>
</dbReference>
<evidence type="ECO:0000313" key="7">
    <source>
        <dbReference type="EMBL" id="CAD8729616.1"/>
    </source>
</evidence>
<evidence type="ECO:0000259" key="6">
    <source>
        <dbReference type="PROSITE" id="PS51194"/>
    </source>
</evidence>
<dbReference type="CDD" id="cd18793">
    <property type="entry name" value="SF2_C_SNF"/>
    <property type="match status" value="1"/>
</dbReference>
<name>A0A7S0TA82_9STRA</name>
<gene>
    <name evidence="7" type="ORF">PDEL0327_LOCUS1109</name>
</gene>
<dbReference type="PANTHER" id="PTHR45626">
    <property type="entry name" value="TRANSCRIPTION TERMINATION FACTOR 2-RELATED"/>
    <property type="match status" value="1"/>
</dbReference>
<dbReference type="InterPro" id="IPR049730">
    <property type="entry name" value="SNF2/RAD54-like_C"/>
</dbReference>
<dbReference type="InterPro" id="IPR014001">
    <property type="entry name" value="Helicase_ATP-bd"/>
</dbReference>
<dbReference type="PANTHER" id="PTHR45626:SF17">
    <property type="entry name" value="HELICASE-LIKE TRANSCRIPTION FACTOR"/>
    <property type="match status" value="1"/>
</dbReference>
<evidence type="ECO:0000256" key="2">
    <source>
        <dbReference type="ARBA" id="ARBA00022801"/>
    </source>
</evidence>
<protein>
    <recommendedName>
        <fullName evidence="8">Helicase ATP-binding domain-containing protein</fullName>
    </recommendedName>
</protein>
<dbReference type="InterPro" id="IPR027417">
    <property type="entry name" value="P-loop_NTPase"/>
</dbReference>
<dbReference type="Gene3D" id="3.40.50.300">
    <property type="entry name" value="P-loop containing nucleotide triphosphate hydrolases"/>
    <property type="match status" value="1"/>
</dbReference>
<evidence type="ECO:0000256" key="1">
    <source>
        <dbReference type="ARBA" id="ARBA00022741"/>
    </source>
</evidence>
<dbReference type="GO" id="GO:0008094">
    <property type="term" value="F:ATP-dependent activity, acting on DNA"/>
    <property type="evidence" value="ECO:0007669"/>
    <property type="project" value="TreeGrafter"/>
</dbReference>
<proteinExistence type="predicted"/>
<dbReference type="InterPro" id="IPR000330">
    <property type="entry name" value="SNF2_N"/>
</dbReference>
<feature type="domain" description="Helicase C-terminal" evidence="6">
    <location>
        <begin position="388"/>
        <end position="546"/>
    </location>
</feature>
<dbReference type="SUPFAM" id="SSF52540">
    <property type="entry name" value="P-loop containing nucleoside triphosphate hydrolases"/>
    <property type="match status" value="2"/>
</dbReference>
<evidence type="ECO:0000256" key="3">
    <source>
        <dbReference type="ARBA" id="ARBA00022806"/>
    </source>
</evidence>
<dbReference type="SMART" id="SM00487">
    <property type="entry name" value="DEXDc"/>
    <property type="match status" value="1"/>
</dbReference>